<dbReference type="SUPFAM" id="SSF55874">
    <property type="entry name" value="ATPase domain of HSP90 chaperone/DNA topoisomerase II/histidine kinase"/>
    <property type="match status" value="1"/>
</dbReference>
<keyword evidence="5 9" id="KW-0418">Kinase</keyword>
<accession>A0A919YP83</accession>
<dbReference type="Pfam" id="PF02518">
    <property type="entry name" value="HATPase_c"/>
    <property type="match status" value="1"/>
</dbReference>
<evidence type="ECO:0000256" key="3">
    <source>
        <dbReference type="ARBA" id="ARBA00022553"/>
    </source>
</evidence>
<dbReference type="SMART" id="SM00304">
    <property type="entry name" value="HAMP"/>
    <property type="match status" value="1"/>
</dbReference>
<dbReference type="Pfam" id="PF06580">
    <property type="entry name" value="His_kinase"/>
    <property type="match status" value="1"/>
</dbReference>
<keyword evidence="3" id="KW-0597">Phosphoprotein</keyword>
<evidence type="ECO:0000256" key="2">
    <source>
        <dbReference type="ARBA" id="ARBA00022475"/>
    </source>
</evidence>
<dbReference type="PANTHER" id="PTHR34220">
    <property type="entry name" value="SENSOR HISTIDINE KINASE YPDA"/>
    <property type="match status" value="1"/>
</dbReference>
<dbReference type="InterPro" id="IPR050640">
    <property type="entry name" value="Bact_2-comp_sensor_kinase"/>
</dbReference>
<dbReference type="InterPro" id="IPR010559">
    <property type="entry name" value="Sig_transdc_His_kin_internal"/>
</dbReference>
<dbReference type="Gene3D" id="3.30.565.10">
    <property type="entry name" value="Histidine kinase-like ATPase, C-terminal domain"/>
    <property type="match status" value="1"/>
</dbReference>
<evidence type="ECO:0000256" key="7">
    <source>
        <dbReference type="SAM" id="Phobius"/>
    </source>
</evidence>
<dbReference type="Gene3D" id="6.10.340.10">
    <property type="match status" value="1"/>
</dbReference>
<keyword evidence="10" id="KW-1185">Reference proteome</keyword>
<evidence type="ECO:0000256" key="6">
    <source>
        <dbReference type="ARBA" id="ARBA00023136"/>
    </source>
</evidence>
<dbReference type="PANTHER" id="PTHR34220:SF7">
    <property type="entry name" value="SENSOR HISTIDINE KINASE YPDA"/>
    <property type="match status" value="1"/>
</dbReference>
<dbReference type="PROSITE" id="PS50885">
    <property type="entry name" value="HAMP"/>
    <property type="match status" value="1"/>
</dbReference>
<dbReference type="InterPro" id="IPR003660">
    <property type="entry name" value="HAMP_dom"/>
</dbReference>
<sequence length="587" mass="67202">MIFPESEGVIVIRNVTMKRFIYFFSFFLLITLSLFYVMNKLSSNTVEQSLINASKGQVQYTNSIIEGIIAEASLYGTQFAADHDVRIYKNQILELDNYNYQMKKNNIHDRLEDVLISSQAVNSIGIYWKGDGTYITTSNDAATKSIFQAVNERGWQVIDQSLYYFAVYPYIQQAGESSVPEYIVGVQLKTDYMKNVLLNATNGENSNAYLWVNKEQLWSNQKVHEKIAELVEQNVAENSETDILKFDYHARSGDYYILAKYIPLIDSYLVSYTRASDVLQPLEQNRQLFVVSIAAIVILGLYVIYMFYRNFYRNVHLLQKKFHHVEEGNYGTRITHKTKNEFSNLFNSFNGMVAKIQGLFASLKIETELRHNAELKQLQAQINPHFLYNSLFFITTVAKTSPDAVVQMSKHLAQYYRYMTKLDKDEVTLQTELKLAEHYLAIMALSKQLTYQIKLPPELESFMIKPLMIQPIVENAIQHGIEERQGAHRVTIDVKRVEAGILITVADDGKGLEPQQLSLLEGRINYSTASEGSRGIGLWNVNQRLKNMYSKGSCIRFSNNEWGGLTVEVFIALQSEGGQQDEAVNRG</sequence>
<keyword evidence="7" id="KW-1133">Transmembrane helix</keyword>
<dbReference type="EMBL" id="BOSE01000002">
    <property type="protein sequence ID" value="GIP15739.1"/>
    <property type="molecule type" value="Genomic_DNA"/>
</dbReference>
<name>A0A919YP83_9BACL</name>
<dbReference type="CDD" id="cd06225">
    <property type="entry name" value="HAMP"/>
    <property type="match status" value="1"/>
</dbReference>
<protein>
    <submittedName>
        <fullName evidence="9">Histidine kinase</fullName>
    </submittedName>
</protein>
<keyword evidence="7" id="KW-0812">Transmembrane</keyword>
<keyword evidence="4" id="KW-0808">Transferase</keyword>
<organism evidence="9 10">
    <name type="scientific">Paenibacillus montaniterrae</name>
    <dbReference type="NCBI Taxonomy" id="429341"/>
    <lineage>
        <taxon>Bacteria</taxon>
        <taxon>Bacillati</taxon>
        <taxon>Bacillota</taxon>
        <taxon>Bacilli</taxon>
        <taxon>Bacillales</taxon>
        <taxon>Paenibacillaceae</taxon>
        <taxon>Paenibacillus</taxon>
    </lineage>
</organism>
<evidence type="ECO:0000313" key="10">
    <source>
        <dbReference type="Proteomes" id="UP000683139"/>
    </source>
</evidence>
<keyword evidence="6 7" id="KW-0472">Membrane</keyword>
<dbReference type="GO" id="GO:0005886">
    <property type="term" value="C:plasma membrane"/>
    <property type="evidence" value="ECO:0007669"/>
    <property type="project" value="UniProtKB-SubCell"/>
</dbReference>
<dbReference type="InterPro" id="IPR003594">
    <property type="entry name" value="HATPase_dom"/>
</dbReference>
<dbReference type="GO" id="GO:0000155">
    <property type="term" value="F:phosphorelay sensor kinase activity"/>
    <property type="evidence" value="ECO:0007669"/>
    <property type="project" value="InterPro"/>
</dbReference>
<dbReference type="Proteomes" id="UP000683139">
    <property type="component" value="Unassembled WGS sequence"/>
</dbReference>
<gene>
    <name evidence="9" type="ORF">J40TS1_13810</name>
</gene>
<dbReference type="AlphaFoldDB" id="A0A919YP83"/>
<reference evidence="9" key="1">
    <citation type="submission" date="2021-03" db="EMBL/GenBank/DDBJ databases">
        <title>Antimicrobial resistance genes in bacteria isolated from Japanese honey, and their potential for conferring macrolide and lincosamide resistance in the American foulbrood pathogen Paenibacillus larvae.</title>
        <authorList>
            <person name="Okamoto M."/>
            <person name="Kumagai M."/>
            <person name="Kanamori H."/>
            <person name="Takamatsu D."/>
        </authorList>
    </citation>
    <scope>NUCLEOTIDE SEQUENCE</scope>
    <source>
        <strain evidence="9">J40TS1</strain>
    </source>
</reference>
<comment type="subcellular location">
    <subcellularLocation>
        <location evidence="1">Cell membrane</location>
        <topology evidence="1">Multi-pass membrane protein</topology>
    </subcellularLocation>
</comment>
<dbReference type="SMART" id="SM00387">
    <property type="entry name" value="HATPase_c"/>
    <property type="match status" value="1"/>
</dbReference>
<evidence type="ECO:0000313" key="9">
    <source>
        <dbReference type="EMBL" id="GIP15739.1"/>
    </source>
</evidence>
<feature type="transmembrane region" description="Helical" evidence="7">
    <location>
        <begin position="20"/>
        <end position="38"/>
    </location>
</feature>
<evidence type="ECO:0000256" key="4">
    <source>
        <dbReference type="ARBA" id="ARBA00022679"/>
    </source>
</evidence>
<proteinExistence type="predicted"/>
<feature type="domain" description="HAMP" evidence="8">
    <location>
        <begin position="309"/>
        <end position="361"/>
    </location>
</feature>
<evidence type="ECO:0000256" key="1">
    <source>
        <dbReference type="ARBA" id="ARBA00004651"/>
    </source>
</evidence>
<evidence type="ECO:0000256" key="5">
    <source>
        <dbReference type="ARBA" id="ARBA00022777"/>
    </source>
</evidence>
<feature type="transmembrane region" description="Helical" evidence="7">
    <location>
        <begin position="288"/>
        <end position="308"/>
    </location>
</feature>
<dbReference type="InterPro" id="IPR036890">
    <property type="entry name" value="HATPase_C_sf"/>
</dbReference>
<keyword evidence="2" id="KW-1003">Cell membrane</keyword>
<comment type="caution">
    <text evidence="9">The sequence shown here is derived from an EMBL/GenBank/DDBJ whole genome shotgun (WGS) entry which is preliminary data.</text>
</comment>
<evidence type="ECO:0000259" key="8">
    <source>
        <dbReference type="PROSITE" id="PS50885"/>
    </source>
</evidence>